<dbReference type="Gene3D" id="3.20.20.140">
    <property type="entry name" value="Metal-dependent hydrolases"/>
    <property type="match status" value="1"/>
</dbReference>
<dbReference type="SUPFAM" id="SSF89550">
    <property type="entry name" value="PHP domain-like"/>
    <property type="match status" value="1"/>
</dbReference>
<evidence type="ECO:0000313" key="6">
    <source>
        <dbReference type="EMBL" id="MBM6753715.1"/>
    </source>
</evidence>
<dbReference type="InterPro" id="IPR016195">
    <property type="entry name" value="Pol/histidinol_Pase-like"/>
</dbReference>
<comment type="similarity">
    <text evidence="1 5">Belongs to the metallo-dependent hydrolases superfamily. CpsB/CapC family.</text>
</comment>
<dbReference type="EC" id="3.1.3.48" evidence="5"/>
<evidence type="ECO:0000256" key="5">
    <source>
        <dbReference type="PIRNR" id="PIRNR016557"/>
    </source>
</evidence>
<dbReference type="PANTHER" id="PTHR39181">
    <property type="entry name" value="TYROSINE-PROTEIN PHOSPHATASE YWQE"/>
    <property type="match status" value="1"/>
</dbReference>
<dbReference type="RefSeq" id="WP_204776153.1">
    <property type="nucleotide sequence ID" value="NZ_JACJJQ010000009.1"/>
</dbReference>
<keyword evidence="3 5" id="KW-0904">Protein phosphatase</keyword>
<dbReference type="InterPro" id="IPR016667">
    <property type="entry name" value="Caps_polysacc_synth_CpsB/CapC"/>
</dbReference>
<keyword evidence="7" id="KW-1185">Reference proteome</keyword>
<evidence type="ECO:0000256" key="2">
    <source>
        <dbReference type="ARBA" id="ARBA00022801"/>
    </source>
</evidence>
<name>A0ABS2EMW0_9LACO</name>
<keyword evidence="2 5" id="KW-0378">Hydrolase</keyword>
<dbReference type="PANTHER" id="PTHR39181:SF1">
    <property type="entry name" value="TYROSINE-PROTEIN PHOSPHATASE YWQE"/>
    <property type="match status" value="1"/>
</dbReference>
<accession>A0ABS2EMW0</accession>
<dbReference type="Pfam" id="PF19567">
    <property type="entry name" value="CpsB_CapC"/>
    <property type="match status" value="1"/>
</dbReference>
<organism evidence="6 7">
    <name type="scientific">Limosilactobacillus alvi</name>
    <dbReference type="NCBI Taxonomy" id="990412"/>
    <lineage>
        <taxon>Bacteria</taxon>
        <taxon>Bacillati</taxon>
        <taxon>Bacillota</taxon>
        <taxon>Bacilli</taxon>
        <taxon>Lactobacillales</taxon>
        <taxon>Lactobacillaceae</taxon>
        <taxon>Limosilactobacillus</taxon>
    </lineage>
</organism>
<evidence type="ECO:0000256" key="3">
    <source>
        <dbReference type="ARBA" id="ARBA00022912"/>
    </source>
</evidence>
<evidence type="ECO:0000256" key="1">
    <source>
        <dbReference type="ARBA" id="ARBA00005750"/>
    </source>
</evidence>
<gene>
    <name evidence="6" type="ORF">H5993_02920</name>
</gene>
<comment type="catalytic activity">
    <reaction evidence="4 5">
        <text>O-phospho-L-tyrosyl-[protein] + H2O = L-tyrosyl-[protein] + phosphate</text>
        <dbReference type="Rhea" id="RHEA:10684"/>
        <dbReference type="Rhea" id="RHEA-COMP:10136"/>
        <dbReference type="Rhea" id="RHEA-COMP:20101"/>
        <dbReference type="ChEBI" id="CHEBI:15377"/>
        <dbReference type="ChEBI" id="CHEBI:43474"/>
        <dbReference type="ChEBI" id="CHEBI:46858"/>
        <dbReference type="ChEBI" id="CHEBI:61978"/>
        <dbReference type="EC" id="3.1.3.48"/>
    </reaction>
</comment>
<reference evidence="6 7" key="1">
    <citation type="journal article" date="2021" name="Sci. Rep.">
        <title>The distribution of antibiotic resistance genes in chicken gut microbiota commensals.</title>
        <authorList>
            <person name="Juricova H."/>
            <person name="Matiasovicova J."/>
            <person name="Kubasova T."/>
            <person name="Cejkova D."/>
            <person name="Rychlik I."/>
        </authorList>
    </citation>
    <scope>NUCLEOTIDE SEQUENCE [LARGE SCALE GENOMIC DNA]</scope>
    <source>
        <strain evidence="6 7">An810</strain>
    </source>
</reference>
<protein>
    <recommendedName>
        <fullName evidence="5">Tyrosine-protein phosphatase</fullName>
        <ecNumber evidence="5">3.1.3.48</ecNumber>
    </recommendedName>
</protein>
<comment type="caution">
    <text evidence="6">The sequence shown here is derived from an EMBL/GenBank/DDBJ whole genome shotgun (WGS) entry which is preliminary data.</text>
</comment>
<evidence type="ECO:0000313" key="7">
    <source>
        <dbReference type="Proteomes" id="UP000776629"/>
    </source>
</evidence>
<dbReference type="PIRSF" id="PIRSF016557">
    <property type="entry name" value="Caps_synth_CpsB"/>
    <property type="match status" value="1"/>
</dbReference>
<sequence>MGLIDLHCHLLPGVDDGSPNLATSLKLAEDAVNDGVSYAVVTPHHLNGRYVNHKAEVLKATDEFQRALKEAKIPLTVFAGQEVRVSGRVMSAYEADDLLYCDASGKYLLLEMPSDEVPAFAKQLVFELQQRGVTPVIVHPERNKQLLAHPEQLADFLQRGCLTQLTASSYLGTFGKEIEKVTTRLIEAGQGTILASDAHALSHREYELGEGIAKLEKQFGKQVADQYQANAKALINGDNVQMNWQPLKKKKKFLGLF</sequence>
<dbReference type="Proteomes" id="UP000776629">
    <property type="component" value="Unassembled WGS sequence"/>
</dbReference>
<proteinExistence type="inferred from homology"/>
<dbReference type="EMBL" id="JACJJQ010000009">
    <property type="protein sequence ID" value="MBM6753715.1"/>
    <property type="molecule type" value="Genomic_DNA"/>
</dbReference>
<evidence type="ECO:0000256" key="4">
    <source>
        <dbReference type="ARBA" id="ARBA00051722"/>
    </source>
</evidence>